<evidence type="ECO:0000313" key="5">
    <source>
        <dbReference type="EMBL" id="ONK78069.1"/>
    </source>
</evidence>
<dbReference type="EMBL" id="CM007382">
    <property type="protein sequence ID" value="ONK78069.1"/>
    <property type="molecule type" value="Genomic_DNA"/>
</dbReference>
<evidence type="ECO:0000256" key="1">
    <source>
        <dbReference type="ARBA" id="ARBA00009178"/>
    </source>
</evidence>
<dbReference type="GO" id="GO:0019722">
    <property type="term" value="P:calcium-mediated signaling"/>
    <property type="evidence" value="ECO:0007669"/>
    <property type="project" value="TreeGrafter"/>
</dbReference>
<dbReference type="Proteomes" id="UP000243459">
    <property type="component" value="Chromosome 2"/>
</dbReference>
<reference evidence="6" key="1">
    <citation type="journal article" date="2017" name="Nat. Commun.">
        <title>The asparagus genome sheds light on the origin and evolution of a young Y chromosome.</title>
        <authorList>
            <person name="Harkess A."/>
            <person name="Zhou J."/>
            <person name="Xu C."/>
            <person name="Bowers J.E."/>
            <person name="Van der Hulst R."/>
            <person name="Ayyampalayam S."/>
            <person name="Mercati F."/>
            <person name="Riccardi P."/>
            <person name="McKain M.R."/>
            <person name="Kakrana A."/>
            <person name="Tang H."/>
            <person name="Ray J."/>
            <person name="Groenendijk J."/>
            <person name="Arikit S."/>
            <person name="Mathioni S.M."/>
            <person name="Nakano M."/>
            <person name="Shan H."/>
            <person name="Telgmann-Rauber A."/>
            <person name="Kanno A."/>
            <person name="Yue Z."/>
            <person name="Chen H."/>
            <person name="Li W."/>
            <person name="Chen Y."/>
            <person name="Xu X."/>
            <person name="Zhang Y."/>
            <person name="Luo S."/>
            <person name="Chen H."/>
            <person name="Gao J."/>
            <person name="Mao Z."/>
            <person name="Pires J.C."/>
            <person name="Luo M."/>
            <person name="Kudrna D."/>
            <person name="Wing R.A."/>
            <person name="Meyers B.C."/>
            <person name="Yi K."/>
            <person name="Kong H."/>
            <person name="Lavrijsen P."/>
            <person name="Sunseri F."/>
            <person name="Falavigna A."/>
            <person name="Ye Y."/>
            <person name="Leebens-Mack J.H."/>
            <person name="Chen G."/>
        </authorList>
    </citation>
    <scope>NUCLEOTIDE SEQUENCE [LARGE SCALE GENOMIC DNA]</scope>
    <source>
        <strain evidence="6">cv. DH0086</strain>
    </source>
</reference>
<sequence>MRSMGVCFRSKAVFPSKNLNPRIDKGERKIMRFSIAILLFFFTFSIDLSSCSSNFQFDAELQVSADVCSGENVGECLEMSRKKILWAATAVGGGGKKRYISYEALRRDNVPYNRPGKPYYNCHALPKANPYTRGCSVITGCARGDLFFLIH</sequence>
<organism evidence="5 6">
    <name type="scientific">Asparagus officinalis</name>
    <name type="common">Garden asparagus</name>
    <dbReference type="NCBI Taxonomy" id="4686"/>
    <lineage>
        <taxon>Eukaryota</taxon>
        <taxon>Viridiplantae</taxon>
        <taxon>Streptophyta</taxon>
        <taxon>Embryophyta</taxon>
        <taxon>Tracheophyta</taxon>
        <taxon>Spermatophyta</taxon>
        <taxon>Magnoliopsida</taxon>
        <taxon>Liliopsida</taxon>
        <taxon>Asparagales</taxon>
        <taxon>Asparagaceae</taxon>
        <taxon>Asparagoideae</taxon>
        <taxon>Asparagus</taxon>
    </lineage>
</organism>
<evidence type="ECO:0000313" key="6">
    <source>
        <dbReference type="Proteomes" id="UP000243459"/>
    </source>
</evidence>
<dbReference type="GO" id="GO:0005179">
    <property type="term" value="F:hormone activity"/>
    <property type="evidence" value="ECO:0007669"/>
    <property type="project" value="UniProtKB-KW"/>
</dbReference>
<dbReference type="AlphaFoldDB" id="A0A5P1FM74"/>
<evidence type="ECO:0000256" key="4">
    <source>
        <dbReference type="ARBA" id="ARBA00023157"/>
    </source>
</evidence>
<comment type="similarity">
    <text evidence="1">Belongs to the plant rapid alkalinization factor (RALF) family.</text>
</comment>
<keyword evidence="4" id="KW-1015">Disulfide bond</keyword>
<dbReference type="PANTHER" id="PTHR33136:SF36">
    <property type="entry name" value="PROTEIN RALF-LIKE 31"/>
    <property type="match status" value="1"/>
</dbReference>
<dbReference type="InterPro" id="IPR008801">
    <property type="entry name" value="RALF"/>
</dbReference>
<keyword evidence="6" id="KW-1185">Reference proteome</keyword>
<keyword evidence="3" id="KW-0732">Signal</keyword>
<name>A0A5P1FM74_ASPOF</name>
<evidence type="ECO:0000256" key="3">
    <source>
        <dbReference type="ARBA" id="ARBA00022729"/>
    </source>
</evidence>
<keyword evidence="2" id="KW-0372">Hormone</keyword>
<evidence type="ECO:0000256" key="2">
    <source>
        <dbReference type="ARBA" id="ARBA00022702"/>
    </source>
</evidence>
<dbReference type="Pfam" id="PF05498">
    <property type="entry name" value="RALF"/>
    <property type="match status" value="1"/>
</dbReference>
<dbReference type="GO" id="GO:0009506">
    <property type="term" value="C:plasmodesma"/>
    <property type="evidence" value="ECO:0007669"/>
    <property type="project" value="TreeGrafter"/>
</dbReference>
<proteinExistence type="inferred from homology"/>
<accession>A0A5P1FM74</accession>
<protein>
    <submittedName>
        <fullName evidence="5">Uncharacterized protein</fullName>
    </submittedName>
</protein>
<dbReference type="PANTHER" id="PTHR33136">
    <property type="entry name" value="RAPID ALKALINIZATION FACTOR-LIKE"/>
    <property type="match status" value="1"/>
</dbReference>
<dbReference type="Gramene" id="ONK78069">
    <property type="protein sequence ID" value="ONK78069"/>
    <property type="gene ID" value="A4U43_C02F13970"/>
</dbReference>
<gene>
    <name evidence="5" type="ORF">A4U43_C02F13970</name>
</gene>